<reference evidence="1 2" key="1">
    <citation type="submission" date="2016-11" db="EMBL/GenBank/DDBJ databases">
        <authorList>
            <person name="Jaros S."/>
            <person name="Januszkiewicz K."/>
            <person name="Wedrychowicz H."/>
        </authorList>
    </citation>
    <scope>NUCLEOTIDE SEQUENCE [LARGE SCALE GENOMIC DNA]</scope>
    <source>
        <strain evidence="1 2">GAS138</strain>
    </source>
</reference>
<protein>
    <submittedName>
        <fullName evidence="1">Trypsin-like peptidase domain-containing protein</fullName>
    </submittedName>
</protein>
<sequence>MRRPLPECPSILKVDGYQYFLTLLAAAFLFAIFLRPSYADQQDETFLVYAVNIDMPSWRGNGIYLGKGLFLTAAHVVGRGWLTRPKIVIGGQKYPTRVVKEGSPGGTDLTLLAVEESVLPMRLRLRRNPLCTAPPRPGQEVVTVVPEAVVHSHIISPQRLPQDLRKLTSVIGDVATTGNSGSGVFDARQKCLLGIISQKISQSRTRADTGEVEVHDIAKYFVPASAIVSFMPPEFRF</sequence>
<evidence type="ECO:0000313" key="2">
    <source>
        <dbReference type="Proteomes" id="UP000189796"/>
    </source>
</evidence>
<gene>
    <name evidence="1" type="ORF">SAMN05443248_5027</name>
</gene>
<organism evidence="1 2">
    <name type="scientific">Bradyrhizobium erythrophlei</name>
    <dbReference type="NCBI Taxonomy" id="1437360"/>
    <lineage>
        <taxon>Bacteria</taxon>
        <taxon>Pseudomonadati</taxon>
        <taxon>Pseudomonadota</taxon>
        <taxon>Alphaproteobacteria</taxon>
        <taxon>Hyphomicrobiales</taxon>
        <taxon>Nitrobacteraceae</taxon>
        <taxon>Bradyrhizobium</taxon>
    </lineage>
</organism>
<accession>A0A1M5TI81</accession>
<dbReference type="SUPFAM" id="SSF50494">
    <property type="entry name" value="Trypsin-like serine proteases"/>
    <property type="match status" value="1"/>
</dbReference>
<name>A0A1M5TI81_9BRAD</name>
<dbReference type="Proteomes" id="UP000189796">
    <property type="component" value="Chromosome I"/>
</dbReference>
<proteinExistence type="predicted"/>
<dbReference type="Pfam" id="PF13365">
    <property type="entry name" value="Trypsin_2"/>
    <property type="match status" value="1"/>
</dbReference>
<dbReference type="InterPro" id="IPR009003">
    <property type="entry name" value="Peptidase_S1_PA"/>
</dbReference>
<dbReference type="EMBL" id="LT670817">
    <property type="protein sequence ID" value="SHH50371.1"/>
    <property type="molecule type" value="Genomic_DNA"/>
</dbReference>
<dbReference type="Gene3D" id="2.40.10.120">
    <property type="match status" value="1"/>
</dbReference>
<evidence type="ECO:0000313" key="1">
    <source>
        <dbReference type="EMBL" id="SHH50371.1"/>
    </source>
</evidence>
<dbReference type="AlphaFoldDB" id="A0A1M5TI81"/>